<dbReference type="GO" id="GO:0046578">
    <property type="term" value="P:regulation of Ras protein signal transduction"/>
    <property type="evidence" value="ECO:0007669"/>
    <property type="project" value="TreeGrafter"/>
</dbReference>
<dbReference type="Pfam" id="PF01161">
    <property type="entry name" value="PBP"/>
    <property type="match status" value="2"/>
</dbReference>
<gene>
    <name evidence="1" type="ORF">EIP91_008840</name>
</gene>
<keyword evidence="2" id="KW-1185">Reference proteome</keyword>
<dbReference type="PANTHER" id="PTHR11362">
    <property type="entry name" value="PHOSPHATIDYLETHANOLAMINE-BINDING PROTEIN"/>
    <property type="match status" value="1"/>
</dbReference>
<accession>A0A4R0R296</accession>
<proteinExistence type="predicted"/>
<evidence type="ECO:0000313" key="2">
    <source>
        <dbReference type="Proteomes" id="UP000292702"/>
    </source>
</evidence>
<sequence length="406" mass="45002">MALLNPLTKVKNELKKAKVIPDVIPESFEPSTIFAVSYTQAGIIEIGKEVDMKDAQEEPDLTLLFINGFGDAMKSGGSYTVAFVDPDARPLEGKTNRLFRHWLVTGLESEHAGEKAELPLLKMKKSTTAYKGPAPRPGTGIHRYVFLLFQEPSSGIDVPKDAPENGEETDQRRSFEVLKFAERYGLKLVGANFFLCRNPEDNSLDPLTSVISALKHEKIIPDVVPEDFNPTMLFSISWPNGTEAMLGGELTVEETAEEPSIDFAPMNMPVEQADSAGEEVSYTLAMLDADAPYRKEPIYRSFRHWVVTGLKSPADTASKTSNLTALKTRAATTPYRPPGPRPNSGVHRYIFLLFQEPPNLAIPESAPEHGATLEERRSWDPIKFAKKYGLKLVAANFFLVRSSEES</sequence>
<dbReference type="PANTHER" id="PTHR11362:SF148">
    <property type="entry name" value="CARBOXYPEPTIDASE Y INHIBITOR"/>
    <property type="match status" value="1"/>
</dbReference>
<protein>
    <recommendedName>
        <fullName evidence="3">PEBP-like protein</fullName>
    </recommendedName>
</protein>
<dbReference type="EMBL" id="RWJN01000498">
    <property type="protein sequence ID" value="TCD61160.1"/>
    <property type="molecule type" value="Genomic_DNA"/>
</dbReference>
<dbReference type="OrthoDB" id="2506647at2759"/>
<dbReference type="GO" id="GO:0030414">
    <property type="term" value="F:peptidase inhibitor activity"/>
    <property type="evidence" value="ECO:0007669"/>
    <property type="project" value="TreeGrafter"/>
</dbReference>
<name>A0A4R0R296_9APHY</name>
<dbReference type="STRING" id="92696.A0A4R0R296"/>
<dbReference type="AlphaFoldDB" id="A0A4R0R296"/>
<dbReference type="CDD" id="cd00866">
    <property type="entry name" value="PEBP_euk"/>
    <property type="match status" value="2"/>
</dbReference>
<dbReference type="SUPFAM" id="SSF49777">
    <property type="entry name" value="PEBP-like"/>
    <property type="match status" value="2"/>
</dbReference>
<dbReference type="GO" id="GO:0005543">
    <property type="term" value="F:phospholipid binding"/>
    <property type="evidence" value="ECO:0007669"/>
    <property type="project" value="TreeGrafter"/>
</dbReference>
<dbReference type="GO" id="GO:0030162">
    <property type="term" value="P:regulation of proteolysis"/>
    <property type="evidence" value="ECO:0007669"/>
    <property type="project" value="TreeGrafter"/>
</dbReference>
<reference evidence="1 2" key="1">
    <citation type="submission" date="2018-11" db="EMBL/GenBank/DDBJ databases">
        <title>Genome assembly of Steccherinum ochraceum LE-BIN_3174, the white-rot fungus of the Steccherinaceae family (The Residual Polyporoid clade, Polyporales, Basidiomycota).</title>
        <authorList>
            <person name="Fedorova T.V."/>
            <person name="Glazunova O.A."/>
            <person name="Landesman E.O."/>
            <person name="Moiseenko K.V."/>
            <person name="Psurtseva N.V."/>
            <person name="Savinova O.S."/>
            <person name="Shakhova N.V."/>
            <person name="Tyazhelova T.V."/>
            <person name="Vasina D.V."/>
        </authorList>
    </citation>
    <scope>NUCLEOTIDE SEQUENCE [LARGE SCALE GENOMIC DNA]</scope>
    <source>
        <strain evidence="1 2">LE-BIN_3174</strain>
    </source>
</reference>
<comment type="caution">
    <text evidence="1">The sequence shown here is derived from an EMBL/GenBank/DDBJ whole genome shotgun (WGS) entry which is preliminary data.</text>
</comment>
<evidence type="ECO:0008006" key="3">
    <source>
        <dbReference type="Google" id="ProtNLM"/>
    </source>
</evidence>
<dbReference type="InterPro" id="IPR036610">
    <property type="entry name" value="PEBP-like_sf"/>
</dbReference>
<organism evidence="1 2">
    <name type="scientific">Steccherinum ochraceum</name>
    <dbReference type="NCBI Taxonomy" id="92696"/>
    <lineage>
        <taxon>Eukaryota</taxon>
        <taxon>Fungi</taxon>
        <taxon>Dikarya</taxon>
        <taxon>Basidiomycota</taxon>
        <taxon>Agaricomycotina</taxon>
        <taxon>Agaricomycetes</taxon>
        <taxon>Polyporales</taxon>
        <taxon>Steccherinaceae</taxon>
        <taxon>Steccherinum</taxon>
    </lineage>
</organism>
<dbReference type="Proteomes" id="UP000292702">
    <property type="component" value="Unassembled WGS sequence"/>
</dbReference>
<dbReference type="InterPro" id="IPR008914">
    <property type="entry name" value="PEBP"/>
</dbReference>
<dbReference type="InterPro" id="IPR035810">
    <property type="entry name" value="PEBP_euk"/>
</dbReference>
<dbReference type="Gene3D" id="3.90.280.10">
    <property type="entry name" value="PEBP-like"/>
    <property type="match status" value="2"/>
</dbReference>
<evidence type="ECO:0000313" key="1">
    <source>
        <dbReference type="EMBL" id="TCD61160.1"/>
    </source>
</evidence>